<evidence type="ECO:0000313" key="1">
    <source>
        <dbReference type="EMBL" id="OIW06210.1"/>
    </source>
</evidence>
<sequence length="91" mass="10088">MELSGAATAAPFPDQRLRISEVDGEPEEKSMYTVASRTTSEVQKAVDLEVAVLPDDSDFRRFGSDVEDPEEDFVVQANLHEDEAEEKVEDA</sequence>
<evidence type="ECO:0000313" key="2">
    <source>
        <dbReference type="Proteomes" id="UP000188354"/>
    </source>
</evidence>
<gene>
    <name evidence="1" type="ORF">TanjilG_03835</name>
</gene>
<dbReference type="AlphaFoldDB" id="A0A1J7HIF7"/>
<dbReference type="Gramene" id="OIW06210">
    <property type="protein sequence ID" value="OIW06210"/>
    <property type="gene ID" value="TanjilG_03835"/>
</dbReference>
<keyword evidence="2" id="KW-1185">Reference proteome</keyword>
<name>A0A1J7HIF7_LUPAN</name>
<dbReference type="Proteomes" id="UP000188354">
    <property type="component" value="Chromosome LG08"/>
</dbReference>
<protein>
    <submittedName>
        <fullName evidence="1">Uncharacterized protein</fullName>
    </submittedName>
</protein>
<dbReference type="STRING" id="3871.A0A1J7HIF7"/>
<organism evidence="1 2">
    <name type="scientific">Lupinus angustifolius</name>
    <name type="common">Narrow-leaved blue lupine</name>
    <dbReference type="NCBI Taxonomy" id="3871"/>
    <lineage>
        <taxon>Eukaryota</taxon>
        <taxon>Viridiplantae</taxon>
        <taxon>Streptophyta</taxon>
        <taxon>Embryophyta</taxon>
        <taxon>Tracheophyta</taxon>
        <taxon>Spermatophyta</taxon>
        <taxon>Magnoliopsida</taxon>
        <taxon>eudicotyledons</taxon>
        <taxon>Gunneridae</taxon>
        <taxon>Pentapetalae</taxon>
        <taxon>rosids</taxon>
        <taxon>fabids</taxon>
        <taxon>Fabales</taxon>
        <taxon>Fabaceae</taxon>
        <taxon>Papilionoideae</taxon>
        <taxon>50 kb inversion clade</taxon>
        <taxon>genistoids sensu lato</taxon>
        <taxon>core genistoids</taxon>
        <taxon>Genisteae</taxon>
        <taxon>Lupinus</taxon>
    </lineage>
</organism>
<proteinExistence type="predicted"/>
<accession>A0A1J7HIF7</accession>
<dbReference type="EMBL" id="CM007368">
    <property type="protein sequence ID" value="OIW06210.1"/>
    <property type="molecule type" value="Genomic_DNA"/>
</dbReference>
<reference evidence="1 2" key="1">
    <citation type="journal article" date="2017" name="Plant Biotechnol. J.">
        <title>A comprehensive draft genome sequence for lupin (Lupinus angustifolius), an emerging health food: insights into plant-microbe interactions and legume evolution.</title>
        <authorList>
            <person name="Hane J.K."/>
            <person name="Ming Y."/>
            <person name="Kamphuis L.G."/>
            <person name="Nelson M.N."/>
            <person name="Garg G."/>
            <person name="Atkins C.A."/>
            <person name="Bayer P.E."/>
            <person name="Bravo A."/>
            <person name="Bringans S."/>
            <person name="Cannon S."/>
            <person name="Edwards D."/>
            <person name="Foley R."/>
            <person name="Gao L.L."/>
            <person name="Harrison M.J."/>
            <person name="Huang W."/>
            <person name="Hurgobin B."/>
            <person name="Li S."/>
            <person name="Liu C.W."/>
            <person name="McGrath A."/>
            <person name="Morahan G."/>
            <person name="Murray J."/>
            <person name="Weller J."/>
            <person name="Jian J."/>
            <person name="Singh K.B."/>
        </authorList>
    </citation>
    <scope>NUCLEOTIDE SEQUENCE [LARGE SCALE GENOMIC DNA]</scope>
    <source>
        <strain evidence="2">cv. Tanjil</strain>
        <tissue evidence="1">Whole plant</tissue>
    </source>
</reference>